<keyword evidence="5" id="KW-0464">Manganese</keyword>
<dbReference type="Proteomes" id="UP001372338">
    <property type="component" value="Unassembled WGS sequence"/>
</dbReference>
<evidence type="ECO:0000256" key="4">
    <source>
        <dbReference type="ARBA" id="ARBA00022801"/>
    </source>
</evidence>
<keyword evidence="4" id="KW-0378">Hydrolase</keyword>
<proteinExistence type="predicted"/>
<evidence type="ECO:0000256" key="3">
    <source>
        <dbReference type="ARBA" id="ARBA00022723"/>
    </source>
</evidence>
<name>A0AAN9IPE6_CROPI</name>
<feature type="region of interest" description="Disordered" evidence="6">
    <location>
        <begin position="1"/>
        <end position="22"/>
    </location>
</feature>
<reference evidence="8 9" key="1">
    <citation type="submission" date="2024-01" db="EMBL/GenBank/DDBJ databases">
        <title>The genomes of 5 underutilized Papilionoideae crops provide insights into root nodulation and disease resistanc.</title>
        <authorList>
            <person name="Yuan L."/>
        </authorList>
    </citation>
    <scope>NUCLEOTIDE SEQUENCE [LARGE SCALE GENOMIC DNA]</scope>
    <source>
        <strain evidence="8">ZHUSHIDOU_FW_LH</strain>
        <tissue evidence="8">Leaf</tissue>
    </source>
</reference>
<protein>
    <recommendedName>
        <fullName evidence="2">protein-serine/threonine phosphatase</fullName>
        <ecNumber evidence="2">3.1.3.16</ecNumber>
    </recommendedName>
</protein>
<organism evidence="8 9">
    <name type="scientific">Crotalaria pallida</name>
    <name type="common">Smooth rattlebox</name>
    <name type="synonym">Crotalaria striata</name>
    <dbReference type="NCBI Taxonomy" id="3830"/>
    <lineage>
        <taxon>Eukaryota</taxon>
        <taxon>Viridiplantae</taxon>
        <taxon>Streptophyta</taxon>
        <taxon>Embryophyta</taxon>
        <taxon>Tracheophyta</taxon>
        <taxon>Spermatophyta</taxon>
        <taxon>Magnoliopsida</taxon>
        <taxon>eudicotyledons</taxon>
        <taxon>Gunneridae</taxon>
        <taxon>Pentapetalae</taxon>
        <taxon>rosids</taxon>
        <taxon>fabids</taxon>
        <taxon>Fabales</taxon>
        <taxon>Fabaceae</taxon>
        <taxon>Papilionoideae</taxon>
        <taxon>50 kb inversion clade</taxon>
        <taxon>genistoids sensu lato</taxon>
        <taxon>core genistoids</taxon>
        <taxon>Crotalarieae</taxon>
        <taxon>Crotalaria</taxon>
    </lineage>
</organism>
<dbReference type="Gene3D" id="3.60.21.10">
    <property type="match status" value="1"/>
</dbReference>
<evidence type="ECO:0000313" key="8">
    <source>
        <dbReference type="EMBL" id="KAK7283815.1"/>
    </source>
</evidence>
<evidence type="ECO:0000256" key="1">
    <source>
        <dbReference type="ARBA" id="ARBA00001936"/>
    </source>
</evidence>
<evidence type="ECO:0000256" key="5">
    <source>
        <dbReference type="ARBA" id="ARBA00023211"/>
    </source>
</evidence>
<evidence type="ECO:0000256" key="2">
    <source>
        <dbReference type="ARBA" id="ARBA00013081"/>
    </source>
</evidence>
<dbReference type="EC" id="3.1.3.16" evidence="2"/>
<sequence length="137" mass="15366">MSTQEGQPQPQPPPPQGQQQGIDEAVLDDIIRRLTKVRLARPGKQVQLSESGIKQLCLASRDIFFQQPNLLELQAPPPPSRFAESNFQFEEVMVVESARVVSLLKSKKAELKVEEMIDLQITNVDTTTLNNVFLILT</sequence>
<gene>
    <name evidence="8" type="ORF">RIF29_13561</name>
</gene>
<comment type="cofactor">
    <cofactor evidence="1">
        <name>Mn(2+)</name>
        <dbReference type="ChEBI" id="CHEBI:29035"/>
    </cofactor>
</comment>
<feature type="domain" description="Serine-threonine protein phosphatase N-terminal" evidence="7">
    <location>
        <begin position="27"/>
        <end position="74"/>
    </location>
</feature>
<dbReference type="GO" id="GO:0046872">
    <property type="term" value="F:metal ion binding"/>
    <property type="evidence" value="ECO:0007669"/>
    <property type="project" value="UniProtKB-KW"/>
</dbReference>
<dbReference type="InterPro" id="IPR031675">
    <property type="entry name" value="STPPase_N"/>
</dbReference>
<dbReference type="InterPro" id="IPR029052">
    <property type="entry name" value="Metallo-depent_PP-like"/>
</dbReference>
<evidence type="ECO:0000256" key="6">
    <source>
        <dbReference type="SAM" id="MobiDB-lite"/>
    </source>
</evidence>
<accession>A0AAN9IPE6</accession>
<dbReference type="AlphaFoldDB" id="A0AAN9IPE6"/>
<dbReference type="GO" id="GO:0004722">
    <property type="term" value="F:protein serine/threonine phosphatase activity"/>
    <property type="evidence" value="ECO:0007669"/>
    <property type="project" value="UniProtKB-EC"/>
</dbReference>
<evidence type="ECO:0000313" key="9">
    <source>
        <dbReference type="Proteomes" id="UP001372338"/>
    </source>
</evidence>
<comment type="caution">
    <text evidence="8">The sequence shown here is derived from an EMBL/GenBank/DDBJ whole genome shotgun (WGS) entry which is preliminary data.</text>
</comment>
<dbReference type="EMBL" id="JAYWIO010000002">
    <property type="protein sequence ID" value="KAK7283815.1"/>
    <property type="molecule type" value="Genomic_DNA"/>
</dbReference>
<keyword evidence="3" id="KW-0479">Metal-binding</keyword>
<evidence type="ECO:0000259" key="7">
    <source>
        <dbReference type="Pfam" id="PF16891"/>
    </source>
</evidence>
<keyword evidence="9" id="KW-1185">Reference proteome</keyword>
<dbReference type="Pfam" id="PF16891">
    <property type="entry name" value="STPPase_N"/>
    <property type="match status" value="1"/>
</dbReference>